<keyword evidence="4" id="KW-0963">Cytoplasm</keyword>
<evidence type="ECO:0000256" key="9">
    <source>
        <dbReference type="SAM" id="MobiDB-lite"/>
    </source>
</evidence>
<evidence type="ECO:0000256" key="3">
    <source>
        <dbReference type="ARBA" id="ARBA00018787"/>
    </source>
</evidence>
<dbReference type="InterPro" id="IPR019933">
    <property type="entry name" value="DivIVA_domain"/>
</dbReference>
<dbReference type="NCBIfam" id="TIGR03544">
    <property type="entry name" value="DivI1A_domain"/>
    <property type="match status" value="1"/>
</dbReference>
<evidence type="ECO:0000256" key="8">
    <source>
        <dbReference type="ARBA" id="ARBA00031737"/>
    </source>
</evidence>
<dbReference type="PANTHER" id="PTHR35794:SF2">
    <property type="entry name" value="CELL DIVISION PROTEIN DIVIVA"/>
    <property type="match status" value="1"/>
</dbReference>
<dbReference type="AlphaFoldDB" id="A0A4Q5J0J9"/>
<feature type="region of interest" description="Disordered" evidence="9">
    <location>
        <begin position="218"/>
        <end position="250"/>
    </location>
</feature>
<comment type="subcellular location">
    <subcellularLocation>
        <location evidence="1">Cytoplasm</location>
    </subcellularLocation>
</comment>
<dbReference type="EMBL" id="SDPU01000022">
    <property type="protein sequence ID" value="RYU11864.1"/>
    <property type="molecule type" value="Genomic_DNA"/>
</dbReference>
<evidence type="ECO:0000256" key="7">
    <source>
        <dbReference type="ARBA" id="ARBA00023306"/>
    </source>
</evidence>
<evidence type="ECO:0000256" key="5">
    <source>
        <dbReference type="ARBA" id="ARBA00022618"/>
    </source>
</evidence>
<keyword evidence="7" id="KW-0131">Cell cycle</keyword>
<comment type="similarity">
    <text evidence="2">Belongs to the DivIVA family.</text>
</comment>
<comment type="caution">
    <text evidence="10">The sequence shown here is derived from an EMBL/GenBank/DDBJ whole genome shotgun (WGS) entry which is preliminary data.</text>
</comment>
<accession>A0A4Q5J0J9</accession>
<evidence type="ECO:0000313" key="11">
    <source>
        <dbReference type="Proteomes" id="UP000291189"/>
    </source>
</evidence>
<gene>
    <name evidence="10" type="ORF">ETU37_11410</name>
</gene>
<reference evidence="10 11" key="1">
    <citation type="submission" date="2019-01" db="EMBL/GenBank/DDBJ databases">
        <title>Nocardioides guangzhouensis sp. nov., an actinobacterium isolated from soil.</title>
        <authorList>
            <person name="Fu Y."/>
            <person name="Cai Y."/>
            <person name="Lin Z."/>
            <person name="Chen P."/>
        </authorList>
    </citation>
    <scope>NUCLEOTIDE SEQUENCE [LARGE SCALE GENOMIC DNA]</scope>
    <source>
        <strain evidence="10 11">NBRC 105384</strain>
    </source>
</reference>
<dbReference type="OrthoDB" id="9815492at2"/>
<keyword evidence="5" id="KW-0132">Cell division</keyword>
<feature type="compositionally biased region" description="Pro residues" evidence="9">
    <location>
        <begin position="80"/>
        <end position="90"/>
    </location>
</feature>
<evidence type="ECO:0000256" key="6">
    <source>
        <dbReference type="ARBA" id="ARBA00023054"/>
    </source>
</evidence>
<organism evidence="10 11">
    <name type="scientific">Nocardioides iriomotensis</name>
    <dbReference type="NCBI Taxonomy" id="715784"/>
    <lineage>
        <taxon>Bacteria</taxon>
        <taxon>Bacillati</taxon>
        <taxon>Actinomycetota</taxon>
        <taxon>Actinomycetes</taxon>
        <taxon>Propionibacteriales</taxon>
        <taxon>Nocardioidaceae</taxon>
        <taxon>Nocardioides</taxon>
    </lineage>
</organism>
<feature type="compositionally biased region" description="Basic and acidic residues" evidence="9">
    <location>
        <begin position="140"/>
        <end position="162"/>
    </location>
</feature>
<dbReference type="GO" id="GO:0005737">
    <property type="term" value="C:cytoplasm"/>
    <property type="evidence" value="ECO:0007669"/>
    <property type="project" value="UniProtKB-SubCell"/>
</dbReference>
<feature type="region of interest" description="Disordered" evidence="9">
    <location>
        <begin position="45"/>
        <end position="92"/>
    </location>
</feature>
<keyword evidence="6" id="KW-0175">Coiled coil</keyword>
<evidence type="ECO:0000313" key="10">
    <source>
        <dbReference type="EMBL" id="RYU11864.1"/>
    </source>
</evidence>
<dbReference type="Proteomes" id="UP000291189">
    <property type="component" value="Unassembled WGS sequence"/>
</dbReference>
<evidence type="ECO:0000256" key="4">
    <source>
        <dbReference type="ARBA" id="ARBA00022490"/>
    </source>
</evidence>
<evidence type="ECO:0000256" key="2">
    <source>
        <dbReference type="ARBA" id="ARBA00009008"/>
    </source>
</evidence>
<dbReference type="RefSeq" id="WP_129987452.1">
    <property type="nucleotide sequence ID" value="NZ_SDPU01000022.1"/>
</dbReference>
<name>A0A4Q5J0J9_9ACTN</name>
<dbReference type="GO" id="GO:0051301">
    <property type="term" value="P:cell division"/>
    <property type="evidence" value="ECO:0007669"/>
    <property type="project" value="UniProtKB-KW"/>
</dbReference>
<dbReference type="Gene3D" id="6.10.250.660">
    <property type="match status" value="1"/>
</dbReference>
<dbReference type="Pfam" id="PF05103">
    <property type="entry name" value="DivIVA"/>
    <property type="match status" value="1"/>
</dbReference>
<proteinExistence type="inferred from homology"/>
<feature type="region of interest" description="Disordered" evidence="9">
    <location>
        <begin position="140"/>
        <end position="173"/>
    </location>
</feature>
<keyword evidence="11" id="KW-1185">Reference proteome</keyword>
<evidence type="ECO:0000256" key="1">
    <source>
        <dbReference type="ARBA" id="ARBA00004496"/>
    </source>
</evidence>
<sequence>MPLTPEDVSNKRFTPVRLREGYDMGEVDQFLDEVEAELARLTRENDDLRQKLQAAQQGGGAAPAPEKPVVKAPEPEPVKAPEPAPAPTPAAAPVETIKVATVADASSAAARLLEIATRNADELVADAKNQADKIVGEARTKAERLESESKVKSDRMEADARTRSQMLDSETAERRQQLFGDLEKEKDKLNGEVETLRNFEREYRSRLKSYFTQQLEVLDSSGESGGPALATSDHAPKRLKSLLGDESDNA</sequence>
<dbReference type="InterPro" id="IPR007793">
    <property type="entry name" value="DivIVA_fam"/>
</dbReference>
<dbReference type="PANTHER" id="PTHR35794">
    <property type="entry name" value="CELL DIVISION PROTEIN DIVIVA"/>
    <property type="match status" value="1"/>
</dbReference>
<protein>
    <recommendedName>
        <fullName evidence="3">Cell wall synthesis protein Wag31</fullName>
    </recommendedName>
    <alternativeName>
        <fullName evidence="8">Antigen 84</fullName>
    </alternativeName>
</protein>